<keyword evidence="3 4" id="KW-0326">Glycosidase</keyword>
<evidence type="ECO:0000256" key="2">
    <source>
        <dbReference type="ARBA" id="ARBA00022801"/>
    </source>
</evidence>
<evidence type="ECO:0000313" key="8">
    <source>
        <dbReference type="Proteomes" id="UP000192738"/>
    </source>
</evidence>
<protein>
    <submittedName>
        <fullName evidence="7">Glycosyl hydrolase family 26</fullName>
    </submittedName>
</protein>
<dbReference type="EMBL" id="FWXI01000007">
    <property type="protein sequence ID" value="SMC72640.1"/>
    <property type="molecule type" value="Genomic_DNA"/>
</dbReference>
<dbReference type="RefSeq" id="WP_084575713.1">
    <property type="nucleotide sequence ID" value="NZ_CP155572.1"/>
</dbReference>
<feature type="active site" description="Nucleophile" evidence="4">
    <location>
        <position position="447"/>
    </location>
</feature>
<dbReference type="PANTHER" id="PTHR40079">
    <property type="entry name" value="MANNAN ENDO-1,4-BETA-MANNOSIDASE E-RELATED"/>
    <property type="match status" value="1"/>
</dbReference>
<evidence type="ECO:0000313" key="7">
    <source>
        <dbReference type="EMBL" id="SMC72640.1"/>
    </source>
</evidence>
<gene>
    <name evidence="7" type="ORF">SAMN04488500_107210</name>
</gene>
<feature type="active site" description="Proton donor" evidence="4">
    <location>
        <position position="334"/>
    </location>
</feature>
<feature type="signal peptide" evidence="5">
    <location>
        <begin position="1"/>
        <end position="23"/>
    </location>
</feature>
<evidence type="ECO:0000259" key="6">
    <source>
        <dbReference type="PROSITE" id="PS51764"/>
    </source>
</evidence>
<evidence type="ECO:0000256" key="1">
    <source>
        <dbReference type="ARBA" id="ARBA00007754"/>
    </source>
</evidence>
<dbReference type="Gene3D" id="3.20.20.80">
    <property type="entry name" value="Glycosidases"/>
    <property type="match status" value="1"/>
</dbReference>
<dbReference type="SUPFAM" id="SSF51445">
    <property type="entry name" value="(Trans)glycosidases"/>
    <property type="match status" value="1"/>
</dbReference>
<keyword evidence="2 4" id="KW-0378">Hydrolase</keyword>
<dbReference type="PROSITE" id="PS51764">
    <property type="entry name" value="GH26"/>
    <property type="match status" value="1"/>
</dbReference>
<dbReference type="InterPro" id="IPR000805">
    <property type="entry name" value="Glyco_hydro_26"/>
</dbReference>
<accession>A0A1W2BIP9</accession>
<feature type="chain" id="PRO_5013389003" evidence="5">
    <location>
        <begin position="24"/>
        <end position="517"/>
    </location>
</feature>
<comment type="similarity">
    <text evidence="1 4">Belongs to the glycosyl hydrolase 26 family.</text>
</comment>
<dbReference type="Proteomes" id="UP000192738">
    <property type="component" value="Unassembled WGS sequence"/>
</dbReference>
<dbReference type="InterPro" id="IPR022790">
    <property type="entry name" value="GH26_dom"/>
</dbReference>
<proteinExistence type="inferred from homology"/>
<dbReference type="OrthoDB" id="9802773at2"/>
<organism evidence="7 8">
    <name type="scientific">Sporomusa malonica</name>
    <dbReference type="NCBI Taxonomy" id="112901"/>
    <lineage>
        <taxon>Bacteria</taxon>
        <taxon>Bacillati</taxon>
        <taxon>Bacillota</taxon>
        <taxon>Negativicutes</taxon>
        <taxon>Selenomonadales</taxon>
        <taxon>Sporomusaceae</taxon>
        <taxon>Sporomusa</taxon>
    </lineage>
</organism>
<dbReference type="InterPro" id="IPR017853">
    <property type="entry name" value="GH"/>
</dbReference>
<name>A0A1W2BIP9_9FIRM</name>
<dbReference type="Pfam" id="PF02156">
    <property type="entry name" value="Glyco_hydro_26"/>
    <property type="match status" value="1"/>
</dbReference>
<dbReference type="STRING" id="112901.SAMN04488500_107210"/>
<dbReference type="GO" id="GO:0016985">
    <property type="term" value="F:mannan endo-1,4-beta-mannosidase activity"/>
    <property type="evidence" value="ECO:0007669"/>
    <property type="project" value="InterPro"/>
</dbReference>
<dbReference type="PANTHER" id="PTHR40079:SF4">
    <property type="entry name" value="GH26 DOMAIN-CONTAINING PROTEIN-RELATED"/>
    <property type="match status" value="1"/>
</dbReference>
<feature type="domain" description="GH26" evidence="6">
    <location>
        <begin position="213"/>
        <end position="507"/>
    </location>
</feature>
<evidence type="ECO:0000256" key="4">
    <source>
        <dbReference type="PROSITE-ProRule" id="PRU01100"/>
    </source>
</evidence>
<dbReference type="GO" id="GO:0006080">
    <property type="term" value="P:substituted mannan metabolic process"/>
    <property type="evidence" value="ECO:0007669"/>
    <property type="project" value="InterPro"/>
</dbReference>
<keyword evidence="5" id="KW-0732">Signal</keyword>
<evidence type="ECO:0000256" key="3">
    <source>
        <dbReference type="ARBA" id="ARBA00023295"/>
    </source>
</evidence>
<sequence>MHNFYRLLTALFLATALSASVNAASIINGEYTAFAPGSDDDVKVTTYVDSRHERLTDYANGYSVLVPHGLTVNASLSPIVTVLSNDNLRIEIFYDSFAGTPATANDYISYSNKFINNRKDHSLLLDETYRQNGFTIHLLNWTRRPLQRLPNDKNHYSSIELIKNQNEVYSIFIKSTQPIDNAREIAASFTLTERQGAPRFNLPMNQPHTPLNAETRAFYDKFFGVTSPLRWGIFEPGAPQTFEKLDLLESQLSYTFPILVRYQSFDENLPIRALESAYEHGRTVELTLQTSYNFTDNSGAIYDILDGKYDDYFNLYAQQLKTFGHPVIFRLNNEMNGDWCWYSSSNYSKDAELYKAMWRHIRAIFDNNDVDNVLWVWNPHDLSFPNFKWNHYLMYYPGDEYVDIIGLTGYNTGTYFPGEKWREFDHIYPDIYAEYDRHFAKPFMITEFGSNSVGGDKAAWMNRMFTQIGQFSKIKAAIWWNGIDYDSSGRPGRIYVLDESEETIAAFRQGLKKFSRD</sequence>
<keyword evidence="8" id="KW-1185">Reference proteome</keyword>
<dbReference type="AlphaFoldDB" id="A0A1W2BIP9"/>
<reference evidence="7 8" key="1">
    <citation type="submission" date="2017-04" db="EMBL/GenBank/DDBJ databases">
        <authorList>
            <person name="Afonso C.L."/>
            <person name="Miller P.J."/>
            <person name="Scott M.A."/>
            <person name="Spackman E."/>
            <person name="Goraichik I."/>
            <person name="Dimitrov K.M."/>
            <person name="Suarez D.L."/>
            <person name="Swayne D.E."/>
        </authorList>
    </citation>
    <scope>NUCLEOTIDE SEQUENCE [LARGE SCALE GENOMIC DNA]</scope>
    <source>
        <strain evidence="7 8">DSM 5090</strain>
    </source>
</reference>
<evidence type="ECO:0000256" key="5">
    <source>
        <dbReference type="SAM" id="SignalP"/>
    </source>
</evidence>